<dbReference type="InterPro" id="IPR014756">
    <property type="entry name" value="Ig_E-set"/>
</dbReference>
<dbReference type="Pfam" id="PF02221">
    <property type="entry name" value="E1_DerP2_DerF2"/>
    <property type="match status" value="1"/>
</dbReference>
<keyword evidence="1" id="KW-0732">Signal</keyword>
<reference evidence="3" key="1">
    <citation type="submission" date="2021-09" db="EMBL/GenBank/DDBJ databases">
        <authorList>
            <consortium name="AG Swart"/>
            <person name="Singh M."/>
            <person name="Singh A."/>
            <person name="Seah K."/>
            <person name="Emmerich C."/>
        </authorList>
    </citation>
    <scope>NUCLEOTIDE SEQUENCE</scope>
    <source>
        <strain evidence="3">ATCC30299</strain>
    </source>
</reference>
<dbReference type="AlphaFoldDB" id="A0AAU9JD11"/>
<feature type="domain" description="MD-2-related lipid-recognition" evidence="2">
    <location>
        <begin position="32"/>
        <end position="143"/>
    </location>
</feature>
<evidence type="ECO:0000256" key="1">
    <source>
        <dbReference type="SAM" id="SignalP"/>
    </source>
</evidence>
<dbReference type="EMBL" id="CAJZBQ010000036">
    <property type="protein sequence ID" value="CAG9324802.1"/>
    <property type="molecule type" value="Genomic_DNA"/>
</dbReference>
<protein>
    <recommendedName>
        <fullName evidence="2">MD-2-related lipid-recognition domain-containing protein</fullName>
    </recommendedName>
</protein>
<evidence type="ECO:0000313" key="4">
    <source>
        <dbReference type="Proteomes" id="UP001162131"/>
    </source>
</evidence>
<sequence length="146" mass="15701">MKAILFGLCLFALASASGIVSTKLEALGGNIGSNCDPSLTTYSVTTFAVTPWPPTKNVYLNLNMTGTVNQAVTFQEMDIFVTFNGVNFYQETVKESGTYKQGQTATVIFKVFLPGIAPNGKYGVITKIKDTAGAYLNCWQVAFSLS</sequence>
<organism evidence="3 4">
    <name type="scientific">Blepharisma stoltei</name>
    <dbReference type="NCBI Taxonomy" id="1481888"/>
    <lineage>
        <taxon>Eukaryota</taxon>
        <taxon>Sar</taxon>
        <taxon>Alveolata</taxon>
        <taxon>Ciliophora</taxon>
        <taxon>Postciliodesmatophora</taxon>
        <taxon>Heterotrichea</taxon>
        <taxon>Heterotrichida</taxon>
        <taxon>Blepharismidae</taxon>
        <taxon>Blepharisma</taxon>
    </lineage>
</organism>
<evidence type="ECO:0000313" key="3">
    <source>
        <dbReference type="EMBL" id="CAG9324802.1"/>
    </source>
</evidence>
<gene>
    <name evidence="3" type="ORF">BSTOLATCC_MIC36581</name>
</gene>
<feature type="chain" id="PRO_5043829667" description="MD-2-related lipid-recognition domain-containing protein" evidence="1">
    <location>
        <begin position="17"/>
        <end position="146"/>
    </location>
</feature>
<proteinExistence type="predicted"/>
<evidence type="ECO:0000259" key="2">
    <source>
        <dbReference type="SMART" id="SM00737"/>
    </source>
</evidence>
<accession>A0AAU9JD11</accession>
<keyword evidence="4" id="KW-1185">Reference proteome</keyword>
<dbReference type="SMART" id="SM00737">
    <property type="entry name" value="ML"/>
    <property type="match status" value="1"/>
</dbReference>
<name>A0AAU9JD11_9CILI</name>
<dbReference type="SUPFAM" id="SSF81296">
    <property type="entry name" value="E set domains"/>
    <property type="match status" value="1"/>
</dbReference>
<comment type="caution">
    <text evidence="3">The sequence shown here is derived from an EMBL/GenBank/DDBJ whole genome shotgun (WGS) entry which is preliminary data.</text>
</comment>
<dbReference type="Proteomes" id="UP001162131">
    <property type="component" value="Unassembled WGS sequence"/>
</dbReference>
<feature type="signal peptide" evidence="1">
    <location>
        <begin position="1"/>
        <end position="16"/>
    </location>
</feature>
<dbReference type="InterPro" id="IPR003172">
    <property type="entry name" value="ML_dom"/>
</dbReference>